<keyword evidence="8" id="KW-1185">Reference proteome</keyword>
<accession>A0A6B2HAQ8</accession>
<dbReference type="RefSeq" id="WP_162346896.1">
    <property type="nucleotide sequence ID" value="NZ_JAAEAA010000016.1"/>
</dbReference>
<keyword evidence="3 6" id="KW-0812">Transmembrane</keyword>
<evidence type="ECO:0000256" key="3">
    <source>
        <dbReference type="ARBA" id="ARBA00022692"/>
    </source>
</evidence>
<feature type="transmembrane region" description="Helical" evidence="6">
    <location>
        <begin position="229"/>
        <end position="248"/>
    </location>
</feature>
<dbReference type="Gene3D" id="1.20.120.1780">
    <property type="entry name" value="UbiA prenyltransferase"/>
    <property type="match status" value="1"/>
</dbReference>
<reference evidence="7 8" key="1">
    <citation type="submission" date="2020-01" db="EMBL/GenBank/DDBJ databases">
        <authorList>
            <person name="Kim M.K."/>
        </authorList>
    </citation>
    <scope>NUCLEOTIDE SEQUENCE [LARGE SCALE GENOMIC DNA]</scope>
    <source>
        <strain evidence="7 8">BT213</strain>
    </source>
</reference>
<feature type="transmembrane region" description="Helical" evidence="6">
    <location>
        <begin position="132"/>
        <end position="152"/>
    </location>
</feature>
<dbReference type="InterPro" id="IPR044878">
    <property type="entry name" value="UbiA_sf"/>
</dbReference>
<proteinExistence type="predicted"/>
<dbReference type="GO" id="GO:0016020">
    <property type="term" value="C:membrane"/>
    <property type="evidence" value="ECO:0007669"/>
    <property type="project" value="UniProtKB-SubCell"/>
</dbReference>
<feature type="transmembrane region" description="Helical" evidence="6">
    <location>
        <begin position="205"/>
        <end position="223"/>
    </location>
</feature>
<feature type="transmembrane region" description="Helical" evidence="6">
    <location>
        <begin position="12"/>
        <end position="34"/>
    </location>
</feature>
<keyword evidence="4 6" id="KW-1133">Transmembrane helix</keyword>
<sequence>MKAFLNLVRFPNLVLIVLSQALAQACLLSPGIMWSKVLEPAFGLLTLSTVLIAAAGYIINDYYDVKIDAINKPGRLVVGTVIRRRPAMFAHLVLSLLGIAIGFWLYLPIGLINTGAVLLLWGYSARLKKLPLVGNVVIALLSASMLLVVAVHDDRLNRITLGYAFFAFLISLIREIIKDMEDMKGDASFDCHTLPIVLGIRNTKLVLYPIIAIFFAFVIIVTLHSRTTLIFDVYMLLLVMLPSIWLTIKLARADRKRDFTYLSNLNKLIMLTGILSMLLVG</sequence>
<evidence type="ECO:0000313" key="8">
    <source>
        <dbReference type="Proteomes" id="UP000478546"/>
    </source>
</evidence>
<evidence type="ECO:0000256" key="2">
    <source>
        <dbReference type="ARBA" id="ARBA00022475"/>
    </source>
</evidence>
<keyword evidence="2" id="KW-1003">Cell membrane</keyword>
<dbReference type="Proteomes" id="UP000478546">
    <property type="component" value="Unassembled WGS sequence"/>
</dbReference>
<dbReference type="InterPro" id="IPR000537">
    <property type="entry name" value="UbiA_prenyltransferase"/>
</dbReference>
<evidence type="ECO:0000256" key="5">
    <source>
        <dbReference type="ARBA" id="ARBA00023136"/>
    </source>
</evidence>
<dbReference type="PANTHER" id="PTHR42723:SF1">
    <property type="entry name" value="CHLOROPHYLL SYNTHASE, CHLOROPLASTIC"/>
    <property type="match status" value="1"/>
</dbReference>
<keyword evidence="7" id="KW-0808">Transferase</keyword>
<evidence type="ECO:0000256" key="6">
    <source>
        <dbReference type="SAM" id="Phobius"/>
    </source>
</evidence>
<feature type="transmembrane region" description="Helical" evidence="6">
    <location>
        <begin position="41"/>
        <end position="59"/>
    </location>
</feature>
<dbReference type="PROSITE" id="PS51257">
    <property type="entry name" value="PROKAR_LIPOPROTEIN"/>
    <property type="match status" value="1"/>
</dbReference>
<dbReference type="EMBL" id="JAAEAA010000016">
    <property type="protein sequence ID" value="NDK56842.1"/>
    <property type="molecule type" value="Genomic_DNA"/>
</dbReference>
<feature type="transmembrane region" description="Helical" evidence="6">
    <location>
        <begin position="260"/>
        <end position="280"/>
    </location>
</feature>
<comment type="subcellular location">
    <subcellularLocation>
        <location evidence="1">Membrane</location>
        <topology evidence="1">Multi-pass membrane protein</topology>
    </subcellularLocation>
</comment>
<dbReference type="Gene3D" id="1.10.357.140">
    <property type="entry name" value="UbiA prenyltransferase"/>
    <property type="match status" value="1"/>
</dbReference>
<dbReference type="NCBIfam" id="NF009513">
    <property type="entry name" value="PRK12872.1-3"/>
    <property type="match status" value="1"/>
</dbReference>
<organism evidence="7 8">
    <name type="scientific">Pontibacter fetidus</name>
    <dbReference type="NCBI Taxonomy" id="2700082"/>
    <lineage>
        <taxon>Bacteria</taxon>
        <taxon>Pseudomonadati</taxon>
        <taxon>Bacteroidota</taxon>
        <taxon>Cytophagia</taxon>
        <taxon>Cytophagales</taxon>
        <taxon>Hymenobacteraceae</taxon>
        <taxon>Pontibacter</taxon>
    </lineage>
</organism>
<gene>
    <name evidence="7" type="primary">ubiA</name>
    <name evidence="7" type="ORF">GWO68_13030</name>
</gene>
<evidence type="ECO:0000256" key="1">
    <source>
        <dbReference type="ARBA" id="ARBA00004141"/>
    </source>
</evidence>
<evidence type="ECO:0000256" key="4">
    <source>
        <dbReference type="ARBA" id="ARBA00022989"/>
    </source>
</evidence>
<dbReference type="PANTHER" id="PTHR42723">
    <property type="entry name" value="CHLOROPHYLL SYNTHASE"/>
    <property type="match status" value="1"/>
</dbReference>
<dbReference type="InterPro" id="IPR050475">
    <property type="entry name" value="Prenyltransferase_related"/>
</dbReference>
<comment type="caution">
    <text evidence="7">The sequence shown here is derived from an EMBL/GenBank/DDBJ whole genome shotgun (WGS) entry which is preliminary data.</text>
</comment>
<feature type="transmembrane region" description="Helical" evidence="6">
    <location>
        <begin position="92"/>
        <end position="120"/>
    </location>
</feature>
<dbReference type="Pfam" id="PF01040">
    <property type="entry name" value="UbiA"/>
    <property type="match status" value="1"/>
</dbReference>
<dbReference type="AlphaFoldDB" id="A0A6B2HAQ8"/>
<dbReference type="CDD" id="cd13961">
    <property type="entry name" value="PT_UbiA_DGGGPS"/>
    <property type="match status" value="1"/>
</dbReference>
<name>A0A6B2HAQ8_9BACT</name>
<keyword evidence="5 6" id="KW-0472">Membrane</keyword>
<evidence type="ECO:0000313" key="7">
    <source>
        <dbReference type="EMBL" id="NDK56842.1"/>
    </source>
</evidence>
<protein>
    <submittedName>
        <fullName evidence="7">UbiA family prenyltransferase</fullName>
    </submittedName>
</protein>
<dbReference type="GO" id="GO:0016765">
    <property type="term" value="F:transferase activity, transferring alkyl or aryl (other than methyl) groups"/>
    <property type="evidence" value="ECO:0007669"/>
    <property type="project" value="InterPro"/>
</dbReference>